<keyword evidence="7" id="KW-0067">ATP-binding</keyword>
<evidence type="ECO:0000256" key="3">
    <source>
        <dbReference type="ARBA" id="ARBA00012363"/>
    </source>
</evidence>
<dbReference type="GO" id="GO:0004612">
    <property type="term" value="F:phosphoenolpyruvate carboxykinase (ATP) activity"/>
    <property type="evidence" value="ECO:0007669"/>
    <property type="project" value="UniProtKB-EC"/>
</dbReference>
<evidence type="ECO:0000256" key="4">
    <source>
        <dbReference type="ARBA" id="ARBA00022432"/>
    </source>
</evidence>
<accession>A0A7R9VNP9</accession>
<reference evidence="10" key="1">
    <citation type="submission" date="2021-01" db="EMBL/GenBank/DDBJ databases">
        <authorList>
            <person name="Corre E."/>
            <person name="Pelletier E."/>
            <person name="Niang G."/>
            <person name="Scheremetjew M."/>
            <person name="Finn R."/>
            <person name="Kale V."/>
            <person name="Holt S."/>
            <person name="Cochrane G."/>
            <person name="Meng A."/>
            <person name="Brown T."/>
            <person name="Cohen L."/>
        </authorList>
    </citation>
    <scope>NUCLEOTIDE SEQUENCE</scope>
    <source>
        <strain evidence="10">CCMP219</strain>
    </source>
</reference>
<evidence type="ECO:0000256" key="9">
    <source>
        <dbReference type="ARBA" id="ARBA00047371"/>
    </source>
</evidence>
<dbReference type="NCBIfam" id="NF006821">
    <property type="entry name" value="PRK09344.1-3"/>
    <property type="match status" value="1"/>
</dbReference>
<dbReference type="InterPro" id="IPR001272">
    <property type="entry name" value="PEP_carboxykinase_ATP"/>
</dbReference>
<comment type="pathway">
    <text evidence="1">Carbohydrate biosynthesis; gluconeogenesis.</text>
</comment>
<dbReference type="SUPFAM" id="SSF53795">
    <property type="entry name" value="PEP carboxykinase-like"/>
    <property type="match status" value="1"/>
</dbReference>
<dbReference type="EMBL" id="HBEC01033896">
    <property type="protein sequence ID" value="CAD8300793.1"/>
    <property type="molecule type" value="Transcribed_RNA"/>
</dbReference>
<keyword evidence="5" id="KW-0547">Nucleotide-binding</keyword>
<dbReference type="Pfam" id="PF01293">
    <property type="entry name" value="PEPCK_ATP"/>
    <property type="match status" value="1"/>
</dbReference>
<evidence type="ECO:0000256" key="8">
    <source>
        <dbReference type="ARBA" id="ARBA00023239"/>
    </source>
</evidence>
<keyword evidence="6" id="KW-0210">Decarboxylase</keyword>
<dbReference type="HAMAP" id="MF_00453">
    <property type="entry name" value="PEPCK_ATP"/>
    <property type="match status" value="1"/>
</dbReference>
<dbReference type="CDD" id="cd00484">
    <property type="entry name" value="PEPCK_ATP"/>
    <property type="match status" value="1"/>
</dbReference>
<dbReference type="InterPro" id="IPR015994">
    <property type="entry name" value="PEPCK_ATP_CS"/>
</dbReference>
<dbReference type="SUPFAM" id="SSF68923">
    <property type="entry name" value="PEP carboxykinase N-terminal domain"/>
    <property type="match status" value="1"/>
</dbReference>
<dbReference type="GO" id="GO:0005829">
    <property type="term" value="C:cytosol"/>
    <property type="evidence" value="ECO:0007669"/>
    <property type="project" value="TreeGrafter"/>
</dbReference>
<dbReference type="GO" id="GO:0005524">
    <property type="term" value="F:ATP binding"/>
    <property type="evidence" value="ECO:0007669"/>
    <property type="project" value="UniProtKB-KW"/>
</dbReference>
<dbReference type="PANTHER" id="PTHR30031:SF0">
    <property type="entry name" value="PHOSPHOENOLPYRUVATE CARBOXYKINASE (ATP)"/>
    <property type="match status" value="1"/>
</dbReference>
<dbReference type="GO" id="GO:0006094">
    <property type="term" value="P:gluconeogenesis"/>
    <property type="evidence" value="ECO:0007669"/>
    <property type="project" value="UniProtKB-UniPathway"/>
</dbReference>
<comment type="similarity">
    <text evidence="2">Belongs to the phosphoenolpyruvate carboxykinase (ATP) family.</text>
</comment>
<gene>
    <name evidence="10" type="ORF">CEUR00632_LOCUS15738</name>
</gene>
<dbReference type="AlphaFoldDB" id="A0A7R9VNP9"/>
<organism evidence="10">
    <name type="scientific">Chlamydomonas euryale</name>
    <dbReference type="NCBI Taxonomy" id="1486919"/>
    <lineage>
        <taxon>Eukaryota</taxon>
        <taxon>Viridiplantae</taxon>
        <taxon>Chlorophyta</taxon>
        <taxon>core chlorophytes</taxon>
        <taxon>Chlorophyceae</taxon>
        <taxon>CS clade</taxon>
        <taxon>Chlamydomonadales</taxon>
        <taxon>Chlamydomonadaceae</taxon>
        <taxon>Chlamydomonas</taxon>
    </lineage>
</organism>
<name>A0A7R9VNP9_9CHLO</name>
<dbReference type="PANTHER" id="PTHR30031">
    <property type="entry name" value="PHOSPHOENOLPYRUVATE CARBOXYKINASE ATP"/>
    <property type="match status" value="1"/>
</dbReference>
<dbReference type="Gene3D" id="3.40.449.10">
    <property type="entry name" value="Phosphoenolpyruvate Carboxykinase, domain 1"/>
    <property type="match status" value="1"/>
</dbReference>
<dbReference type="EC" id="4.1.1.49" evidence="3"/>
<dbReference type="UniPathway" id="UPA00138"/>
<protein>
    <recommendedName>
        <fullName evidence="3">phosphoenolpyruvate carboxykinase (ATP)</fullName>
        <ecNumber evidence="3">4.1.1.49</ecNumber>
    </recommendedName>
</protein>
<evidence type="ECO:0000256" key="6">
    <source>
        <dbReference type="ARBA" id="ARBA00022793"/>
    </source>
</evidence>
<evidence type="ECO:0000313" key="10">
    <source>
        <dbReference type="EMBL" id="CAD8300793.1"/>
    </source>
</evidence>
<keyword evidence="8" id="KW-0456">Lyase</keyword>
<evidence type="ECO:0000256" key="5">
    <source>
        <dbReference type="ARBA" id="ARBA00022741"/>
    </source>
</evidence>
<dbReference type="InterPro" id="IPR013035">
    <property type="entry name" value="PEP_carboxykinase_C"/>
</dbReference>
<evidence type="ECO:0000256" key="2">
    <source>
        <dbReference type="ARBA" id="ARBA00006052"/>
    </source>
</evidence>
<evidence type="ECO:0000256" key="7">
    <source>
        <dbReference type="ARBA" id="ARBA00022840"/>
    </source>
</evidence>
<dbReference type="NCBIfam" id="NF006820">
    <property type="entry name" value="PRK09344.1-2"/>
    <property type="match status" value="1"/>
</dbReference>
<sequence>MLRASKGLHLLRPAGRALGASWQYGAAVAPEVDASADAADAASLGDRTRGAALRQAFGQVMTHMKFAKGPDEKTIAGDDMLIPQRSTRFGHDPSFLVDSKHAKEAGLNPKTVYRNLTVAELYELALLQERHTRLSSTGALMTNSSVKKGRTPRDKRVVKEDGTKADVWWGGSSPNFPMQEQEFLINRQRTVDFLNYVEQVYVVDAFVNWKKSARMKIRVLCTRPYHALFMHNMLIRPTAEELADFGEPDFVIFNAGVFPANKMTAGMTSNASIDLSFKHNELVILGSQYAGEMKKGVFTVLNYLMPKRGVLSLHSGCNMGKEGDVSLFFGLSGTGKTTLSADPNRPLIGDDEHCWDDEGVFNAEGGCYAKAIGLKAEKEPDIWRAVKFGTILENVDYDYHTRVVDFDSAKFTENTRICYPIDFIPNAHIPCVGGHPKNIMLLCCDAFGVLPPVSKLTPEQAMYMFVSGYTAKVAGTEVGVTEPQATFSACFGSVFLVWHPMKYAQMLAEKMKKHKVNVWLLNTGWVGGKFGVGSRISLKYTRGILDAIHSGELEKTKMTKTDVFGLSVPEACPGVPSEVLMPHTAWKDRSQFDLQLQQLGGMFAENFNKYLDGEKYVGPELVKSMREQGGPTVDWKMLGVPPPKA</sequence>
<evidence type="ECO:0000256" key="1">
    <source>
        <dbReference type="ARBA" id="ARBA00004742"/>
    </source>
</evidence>
<comment type="catalytic activity">
    <reaction evidence="9">
        <text>oxaloacetate + ATP = phosphoenolpyruvate + ADP + CO2</text>
        <dbReference type="Rhea" id="RHEA:18617"/>
        <dbReference type="ChEBI" id="CHEBI:16452"/>
        <dbReference type="ChEBI" id="CHEBI:16526"/>
        <dbReference type="ChEBI" id="CHEBI:30616"/>
        <dbReference type="ChEBI" id="CHEBI:58702"/>
        <dbReference type="ChEBI" id="CHEBI:456216"/>
        <dbReference type="EC" id="4.1.1.49"/>
    </reaction>
</comment>
<dbReference type="InterPro" id="IPR008210">
    <property type="entry name" value="PEP_carboxykinase_N"/>
</dbReference>
<dbReference type="Gene3D" id="2.170.8.10">
    <property type="entry name" value="Phosphoenolpyruvate Carboxykinase, domain 2"/>
    <property type="match status" value="1"/>
</dbReference>
<keyword evidence="4" id="KW-0312">Gluconeogenesis</keyword>
<dbReference type="PROSITE" id="PS00532">
    <property type="entry name" value="PEPCK_ATP"/>
    <property type="match status" value="1"/>
</dbReference>
<dbReference type="NCBIfam" id="TIGR00224">
    <property type="entry name" value="pckA"/>
    <property type="match status" value="1"/>
</dbReference>
<dbReference type="Gene3D" id="3.90.228.20">
    <property type="match status" value="1"/>
</dbReference>
<proteinExistence type="inferred from homology"/>